<dbReference type="NCBIfam" id="TIGR00473">
    <property type="entry name" value="pssA"/>
    <property type="match status" value="1"/>
</dbReference>
<dbReference type="Pfam" id="PF01066">
    <property type="entry name" value="CDP-OH_P_transf"/>
    <property type="match status" value="1"/>
</dbReference>
<keyword evidence="10" id="KW-0443">Lipid metabolism</keyword>
<feature type="transmembrane region" description="Helical" evidence="16">
    <location>
        <begin position="12"/>
        <end position="33"/>
    </location>
</feature>
<evidence type="ECO:0000256" key="10">
    <source>
        <dbReference type="ARBA" id="ARBA00023098"/>
    </source>
</evidence>
<keyword evidence="18" id="KW-1185">Reference proteome</keyword>
<evidence type="ECO:0000256" key="16">
    <source>
        <dbReference type="SAM" id="Phobius"/>
    </source>
</evidence>
<evidence type="ECO:0000256" key="4">
    <source>
        <dbReference type="ARBA" id="ARBA00013174"/>
    </source>
</evidence>
<feature type="transmembrane region" description="Helical" evidence="16">
    <location>
        <begin position="139"/>
        <end position="159"/>
    </location>
</feature>
<evidence type="ECO:0000256" key="8">
    <source>
        <dbReference type="ARBA" id="ARBA00022692"/>
    </source>
</evidence>
<protein>
    <recommendedName>
        <fullName evidence="5">CDP-diacylglycerol--serine O-phosphatidyltransferase</fullName>
        <ecNumber evidence="4">2.7.8.8</ecNumber>
    </recommendedName>
    <alternativeName>
        <fullName evidence="14">Phosphatidylserine synthase</fullName>
    </alternativeName>
</protein>
<keyword evidence="11 16" id="KW-0472">Membrane</keyword>
<organism evidence="17 18">
    <name type="scientific">Pseudoxanthomonas daejeonensis</name>
    <dbReference type="NCBI Taxonomy" id="266062"/>
    <lineage>
        <taxon>Bacteria</taxon>
        <taxon>Pseudomonadati</taxon>
        <taxon>Pseudomonadota</taxon>
        <taxon>Gammaproteobacteria</taxon>
        <taxon>Lysobacterales</taxon>
        <taxon>Lysobacteraceae</taxon>
        <taxon>Pseudoxanthomonas</taxon>
    </lineage>
</organism>
<dbReference type="InterPro" id="IPR050324">
    <property type="entry name" value="CDP-alcohol_PTase-I"/>
</dbReference>
<evidence type="ECO:0000256" key="1">
    <source>
        <dbReference type="ARBA" id="ARBA00000287"/>
    </source>
</evidence>
<dbReference type="PANTHER" id="PTHR14269">
    <property type="entry name" value="CDP-DIACYLGLYCEROL--GLYCEROL-3-PHOSPHATE 3-PHOSPHATIDYLTRANSFERASE-RELATED"/>
    <property type="match status" value="1"/>
</dbReference>
<dbReference type="Gene3D" id="1.20.120.1760">
    <property type="match status" value="1"/>
</dbReference>
<feature type="transmembrane region" description="Helical" evidence="16">
    <location>
        <begin position="108"/>
        <end position="127"/>
    </location>
</feature>
<feature type="transmembrane region" description="Helical" evidence="16">
    <location>
        <begin position="208"/>
        <end position="225"/>
    </location>
</feature>
<comment type="subcellular location">
    <subcellularLocation>
        <location evidence="2">Endomembrane system</location>
        <topology evidence="2">Multi-pass membrane protein</topology>
    </subcellularLocation>
</comment>
<feature type="transmembrane region" description="Helical" evidence="16">
    <location>
        <begin position="77"/>
        <end position="96"/>
    </location>
</feature>
<dbReference type="EC" id="2.7.8.8" evidence="4"/>
<dbReference type="EMBL" id="PDWN01000002">
    <property type="protein sequence ID" value="KAF1696926.1"/>
    <property type="molecule type" value="Genomic_DNA"/>
</dbReference>
<evidence type="ECO:0000256" key="13">
    <source>
        <dbReference type="ARBA" id="ARBA00023264"/>
    </source>
</evidence>
<accession>A0ABQ6ZAN8</accession>
<comment type="similarity">
    <text evidence="3 15">Belongs to the CDP-alcohol phosphatidyltransferase class-I family.</text>
</comment>
<evidence type="ECO:0000256" key="3">
    <source>
        <dbReference type="ARBA" id="ARBA00010441"/>
    </source>
</evidence>
<evidence type="ECO:0000256" key="9">
    <source>
        <dbReference type="ARBA" id="ARBA00022989"/>
    </source>
</evidence>
<feature type="transmembrane region" description="Helical" evidence="16">
    <location>
        <begin position="231"/>
        <end position="248"/>
    </location>
</feature>
<dbReference type="PROSITE" id="PS00379">
    <property type="entry name" value="CDP_ALCOHOL_P_TRANSF"/>
    <property type="match status" value="1"/>
</dbReference>
<proteinExistence type="inferred from homology"/>
<dbReference type="InterPro" id="IPR043130">
    <property type="entry name" value="CDP-OH_PTrfase_TM_dom"/>
</dbReference>
<feature type="transmembrane region" description="Helical" evidence="16">
    <location>
        <begin position="171"/>
        <end position="187"/>
    </location>
</feature>
<name>A0ABQ6ZAN8_9GAMM</name>
<evidence type="ECO:0000256" key="6">
    <source>
        <dbReference type="ARBA" id="ARBA00022516"/>
    </source>
</evidence>
<evidence type="ECO:0000256" key="2">
    <source>
        <dbReference type="ARBA" id="ARBA00004127"/>
    </source>
</evidence>
<evidence type="ECO:0000256" key="11">
    <source>
        <dbReference type="ARBA" id="ARBA00023136"/>
    </source>
</evidence>
<dbReference type="Proteomes" id="UP000788419">
    <property type="component" value="Unassembled WGS sequence"/>
</dbReference>
<gene>
    <name evidence="17" type="primary">pssA</name>
    <name evidence="17" type="ORF">CSC65_02500</name>
</gene>
<keyword evidence="7 15" id="KW-0808">Transferase</keyword>
<dbReference type="PANTHER" id="PTHR14269:SF61">
    <property type="entry name" value="CDP-DIACYLGLYCEROL--SERINE O-PHOSPHATIDYLTRANSFERASE"/>
    <property type="match status" value="1"/>
</dbReference>
<comment type="caution">
    <text evidence="17">The sequence shown here is derived from an EMBL/GenBank/DDBJ whole genome shotgun (WGS) entry which is preliminary data.</text>
</comment>
<comment type="catalytic activity">
    <reaction evidence="1">
        <text>a CDP-1,2-diacyl-sn-glycerol + L-serine = a 1,2-diacyl-sn-glycero-3-phospho-L-serine + CMP + H(+)</text>
        <dbReference type="Rhea" id="RHEA:16913"/>
        <dbReference type="ChEBI" id="CHEBI:15378"/>
        <dbReference type="ChEBI" id="CHEBI:33384"/>
        <dbReference type="ChEBI" id="CHEBI:57262"/>
        <dbReference type="ChEBI" id="CHEBI:58332"/>
        <dbReference type="ChEBI" id="CHEBI:60377"/>
        <dbReference type="EC" id="2.7.8.8"/>
    </reaction>
</comment>
<keyword evidence="12" id="KW-0594">Phospholipid biosynthesis</keyword>
<evidence type="ECO:0000313" key="17">
    <source>
        <dbReference type="EMBL" id="KAF1696926.1"/>
    </source>
</evidence>
<evidence type="ECO:0000313" key="18">
    <source>
        <dbReference type="Proteomes" id="UP000788419"/>
    </source>
</evidence>
<keyword evidence="13" id="KW-1208">Phospholipid metabolism</keyword>
<dbReference type="InterPro" id="IPR004533">
    <property type="entry name" value="CDP-diaglyc--ser_O-PTrfase"/>
</dbReference>
<evidence type="ECO:0000256" key="15">
    <source>
        <dbReference type="RuleBase" id="RU003750"/>
    </source>
</evidence>
<sequence length="258" mass="27586">MDLDRPPPRSRGIYLLPNLFTTCGLFAGFYAIIAAANSQFTAAAIAVFVAGIMDGIDGRVARLTGTSSDFGVQYDSLADLVSFGLAPALVMYHWSLSALKFDGGTLGRVGWAVAFLYAACAALRLARFNTQVGIVDKRWFVGLASPAAAGLMMSFVWAFADGELGWSGEELRYVALGVTLCAGLLMVSRIRYWSFKGSGEGGARADRVPFAVLLVVPVVIAMVVIDPPRVLLAVGVIYALSGPLLALWQRTRRRSEPA</sequence>
<keyword evidence="6" id="KW-0444">Lipid biosynthesis</keyword>
<evidence type="ECO:0000256" key="12">
    <source>
        <dbReference type="ARBA" id="ARBA00023209"/>
    </source>
</evidence>
<evidence type="ECO:0000256" key="7">
    <source>
        <dbReference type="ARBA" id="ARBA00022679"/>
    </source>
</evidence>
<evidence type="ECO:0000256" key="5">
    <source>
        <dbReference type="ARBA" id="ARBA00017171"/>
    </source>
</evidence>
<reference evidence="17 18" key="1">
    <citation type="submission" date="2017-10" db="EMBL/GenBank/DDBJ databases">
        <title>Whole genome sequencing of members of genus Pseudoxanthomonas.</title>
        <authorList>
            <person name="Kumar S."/>
            <person name="Bansal K."/>
            <person name="Kaur A."/>
            <person name="Patil P."/>
            <person name="Sharma S."/>
            <person name="Patil P.B."/>
        </authorList>
    </citation>
    <scope>NUCLEOTIDE SEQUENCE [LARGE SCALE GENOMIC DNA]</scope>
    <source>
        <strain evidence="17 18">DSM 17801</strain>
    </source>
</reference>
<feature type="transmembrane region" description="Helical" evidence="16">
    <location>
        <begin position="39"/>
        <end position="56"/>
    </location>
</feature>
<evidence type="ECO:0000256" key="14">
    <source>
        <dbReference type="ARBA" id="ARBA00032361"/>
    </source>
</evidence>
<keyword evidence="9 16" id="KW-1133">Transmembrane helix</keyword>
<keyword evidence="8 16" id="KW-0812">Transmembrane</keyword>
<dbReference type="InterPro" id="IPR048254">
    <property type="entry name" value="CDP_ALCOHOL_P_TRANSF_CS"/>
</dbReference>
<dbReference type="RefSeq" id="WP_162408397.1">
    <property type="nucleotide sequence ID" value="NZ_CP093331.1"/>
</dbReference>
<dbReference type="InterPro" id="IPR000462">
    <property type="entry name" value="CDP-OH_P_trans"/>
</dbReference>